<evidence type="ECO:0000313" key="2">
    <source>
        <dbReference type="Proteomes" id="UP000053477"/>
    </source>
</evidence>
<evidence type="ECO:0000313" key="1">
    <source>
        <dbReference type="EMBL" id="KLO05857.1"/>
    </source>
</evidence>
<reference evidence="1 2" key="1">
    <citation type="submission" date="2015-04" db="EMBL/GenBank/DDBJ databases">
        <title>Complete genome sequence of Schizopora paradoxa KUC8140, a cosmopolitan wood degrader in East Asia.</title>
        <authorList>
            <consortium name="DOE Joint Genome Institute"/>
            <person name="Min B."/>
            <person name="Park H."/>
            <person name="Jang Y."/>
            <person name="Kim J.-J."/>
            <person name="Kim K.H."/>
            <person name="Pangilinan J."/>
            <person name="Lipzen A."/>
            <person name="Riley R."/>
            <person name="Grigoriev I.V."/>
            <person name="Spatafora J.W."/>
            <person name="Choi I.-G."/>
        </authorList>
    </citation>
    <scope>NUCLEOTIDE SEQUENCE [LARGE SCALE GENOMIC DNA]</scope>
    <source>
        <strain evidence="1 2">KUC8140</strain>
    </source>
</reference>
<gene>
    <name evidence="1" type="ORF">SCHPADRAFT_895923</name>
</gene>
<proteinExistence type="predicted"/>
<dbReference type="Proteomes" id="UP000053477">
    <property type="component" value="Unassembled WGS sequence"/>
</dbReference>
<keyword evidence="2" id="KW-1185">Reference proteome</keyword>
<dbReference type="InParanoid" id="A0A0H2R3D2"/>
<organism evidence="1 2">
    <name type="scientific">Schizopora paradoxa</name>
    <dbReference type="NCBI Taxonomy" id="27342"/>
    <lineage>
        <taxon>Eukaryota</taxon>
        <taxon>Fungi</taxon>
        <taxon>Dikarya</taxon>
        <taxon>Basidiomycota</taxon>
        <taxon>Agaricomycotina</taxon>
        <taxon>Agaricomycetes</taxon>
        <taxon>Hymenochaetales</taxon>
        <taxon>Schizoporaceae</taxon>
        <taxon>Schizopora</taxon>
    </lineage>
</organism>
<dbReference type="EMBL" id="KQ086260">
    <property type="protein sequence ID" value="KLO05857.1"/>
    <property type="molecule type" value="Genomic_DNA"/>
</dbReference>
<protein>
    <submittedName>
        <fullName evidence="1">Uncharacterized protein</fullName>
    </submittedName>
</protein>
<name>A0A0H2R3D2_9AGAM</name>
<accession>A0A0H2R3D2</accession>
<sequence>MLAANTPKYTTLDRRNTLPAFQCRAERSGEFRRGNHRSSPYEFDLAPFSHPYGLVEAMSLSLGSLRITLGDPQSGSDFACQDASPNSLAAITGPVALSSKDPTMFYQSQLPPIKNVRPTHHLCFKRVVPASELDLGGGKFQLRMLRPTYEELNKSTGELLGGASCMSTDLSPAEINYLADLQVNPYRNRMADAIVRLQSEYFFRIA</sequence>
<dbReference type="AlphaFoldDB" id="A0A0H2R3D2"/>